<keyword evidence="2" id="KW-1185">Reference proteome</keyword>
<dbReference type="Proteomes" id="UP000241769">
    <property type="component" value="Unassembled WGS sequence"/>
</dbReference>
<reference evidence="1 2" key="1">
    <citation type="journal article" date="2018" name="Genome Biol. Evol.">
        <title>Multiple Roots of Fruiting Body Formation in Amoebozoa.</title>
        <authorList>
            <person name="Hillmann F."/>
            <person name="Forbes G."/>
            <person name="Novohradska S."/>
            <person name="Ferling I."/>
            <person name="Riege K."/>
            <person name="Groth M."/>
            <person name="Westermann M."/>
            <person name="Marz M."/>
            <person name="Spaller T."/>
            <person name="Winckler T."/>
            <person name="Schaap P."/>
            <person name="Glockner G."/>
        </authorList>
    </citation>
    <scope>NUCLEOTIDE SEQUENCE [LARGE SCALE GENOMIC DNA]</scope>
    <source>
        <strain evidence="1 2">Jena</strain>
    </source>
</reference>
<dbReference type="EMBL" id="MDYQ01000499">
    <property type="protein sequence ID" value="PRP74100.1"/>
    <property type="molecule type" value="Genomic_DNA"/>
</dbReference>
<feature type="non-terminal residue" evidence="1">
    <location>
        <position position="1"/>
    </location>
</feature>
<sequence length="52" mass="6023">PYLRVGMLTNLDVLNRMPRSLPCTSLKLECHAQTLLCGLKFRVQYLLFLVLM</sequence>
<dbReference type="AlphaFoldDB" id="A0A2P6MQX6"/>
<evidence type="ECO:0000313" key="2">
    <source>
        <dbReference type="Proteomes" id="UP000241769"/>
    </source>
</evidence>
<dbReference type="InParanoid" id="A0A2P6MQX6"/>
<organism evidence="1 2">
    <name type="scientific">Planoprotostelium fungivorum</name>
    <dbReference type="NCBI Taxonomy" id="1890364"/>
    <lineage>
        <taxon>Eukaryota</taxon>
        <taxon>Amoebozoa</taxon>
        <taxon>Evosea</taxon>
        <taxon>Variosea</taxon>
        <taxon>Cavosteliida</taxon>
        <taxon>Cavosteliaceae</taxon>
        <taxon>Planoprotostelium</taxon>
    </lineage>
</organism>
<gene>
    <name evidence="1" type="ORF">PROFUN_16412</name>
</gene>
<proteinExistence type="predicted"/>
<protein>
    <submittedName>
        <fullName evidence="1">Uncharacterized protein</fullName>
    </submittedName>
</protein>
<evidence type="ECO:0000313" key="1">
    <source>
        <dbReference type="EMBL" id="PRP74100.1"/>
    </source>
</evidence>
<name>A0A2P6MQX6_9EUKA</name>
<accession>A0A2P6MQX6</accession>
<comment type="caution">
    <text evidence="1">The sequence shown here is derived from an EMBL/GenBank/DDBJ whole genome shotgun (WGS) entry which is preliminary data.</text>
</comment>